<gene>
    <name evidence="15" type="ORF">DEU29_10290</name>
</gene>
<dbReference type="OrthoDB" id="5675566at2"/>
<organism evidence="15 16">
    <name type="scientific">Idiomarina aquatica</name>
    <dbReference type="NCBI Taxonomy" id="1327752"/>
    <lineage>
        <taxon>Bacteria</taxon>
        <taxon>Pseudomonadati</taxon>
        <taxon>Pseudomonadota</taxon>
        <taxon>Gammaproteobacteria</taxon>
        <taxon>Alteromonadales</taxon>
        <taxon>Idiomarinaceae</taxon>
        <taxon>Idiomarina</taxon>
    </lineage>
</organism>
<dbReference type="FunFam" id="1.10.287.950:FF:000001">
    <property type="entry name" value="Methyl-accepting chemotaxis sensory transducer"/>
    <property type="match status" value="1"/>
</dbReference>
<dbReference type="InterPro" id="IPR004089">
    <property type="entry name" value="MCPsignal_dom"/>
</dbReference>
<comment type="subcellular location">
    <subcellularLocation>
        <location evidence="1">Cell inner membrane</location>
        <topology evidence="1">Multi-pass membrane protein</topology>
    </subcellularLocation>
</comment>
<accession>A0A4V3CQ11</accession>
<dbReference type="SMART" id="SM00283">
    <property type="entry name" value="MA"/>
    <property type="match status" value="1"/>
</dbReference>
<evidence type="ECO:0000256" key="2">
    <source>
        <dbReference type="ARBA" id="ARBA00022475"/>
    </source>
</evidence>
<feature type="transmembrane region" description="Helical" evidence="12">
    <location>
        <begin position="177"/>
        <end position="200"/>
    </location>
</feature>
<evidence type="ECO:0000313" key="16">
    <source>
        <dbReference type="Proteomes" id="UP000295531"/>
    </source>
</evidence>
<dbReference type="FunFam" id="3.30.450.20:FF:000046">
    <property type="entry name" value="Aerotaxis sensor receptor"/>
    <property type="match status" value="1"/>
</dbReference>
<evidence type="ECO:0000256" key="3">
    <source>
        <dbReference type="ARBA" id="ARBA00022481"/>
    </source>
</evidence>
<proteinExistence type="inferred from homology"/>
<dbReference type="PROSITE" id="PS50112">
    <property type="entry name" value="PAS"/>
    <property type="match status" value="1"/>
</dbReference>
<keyword evidence="16" id="KW-1185">Reference proteome</keyword>
<evidence type="ECO:0000259" key="13">
    <source>
        <dbReference type="PROSITE" id="PS50111"/>
    </source>
</evidence>
<protein>
    <submittedName>
        <fullName evidence="15">Methyl-accepting chemotaxis sensory transducer with Pas/Pac sensor</fullName>
    </submittedName>
</protein>
<dbReference type="SUPFAM" id="SSF55785">
    <property type="entry name" value="PYP-like sensor domain (PAS domain)"/>
    <property type="match status" value="1"/>
</dbReference>
<comment type="similarity">
    <text evidence="10">Belongs to the methyl-accepting chemotaxis (MCP) protein family.</text>
</comment>
<keyword evidence="8 12" id="KW-0472">Membrane</keyword>
<dbReference type="PANTHER" id="PTHR32089:SF74">
    <property type="entry name" value="METHYL-ACCEPTING CHEMOTAXIS PROTEIN AER"/>
    <property type="match status" value="1"/>
</dbReference>
<dbReference type="GO" id="GO:0005886">
    <property type="term" value="C:plasma membrane"/>
    <property type="evidence" value="ECO:0007669"/>
    <property type="project" value="UniProtKB-SubCell"/>
</dbReference>
<evidence type="ECO:0000259" key="14">
    <source>
        <dbReference type="PROSITE" id="PS50112"/>
    </source>
</evidence>
<dbReference type="Proteomes" id="UP000295531">
    <property type="component" value="Unassembled WGS sequence"/>
</dbReference>
<dbReference type="CDD" id="cd00130">
    <property type="entry name" value="PAS"/>
    <property type="match status" value="1"/>
</dbReference>
<dbReference type="Pfam" id="PF00015">
    <property type="entry name" value="MCPsignal"/>
    <property type="match status" value="1"/>
</dbReference>
<dbReference type="NCBIfam" id="TIGR00229">
    <property type="entry name" value="sensory_box"/>
    <property type="match status" value="1"/>
</dbReference>
<evidence type="ECO:0000256" key="11">
    <source>
        <dbReference type="PROSITE-ProRule" id="PRU00284"/>
    </source>
</evidence>
<reference evidence="15 16" key="1">
    <citation type="submission" date="2019-03" db="EMBL/GenBank/DDBJ databases">
        <title>Freshwater and sediment microbial communities from various areas in North America, analyzing microbe dynamics in response to fracking.</title>
        <authorList>
            <person name="Lamendella R."/>
        </authorList>
    </citation>
    <scope>NUCLEOTIDE SEQUENCE [LARGE SCALE GENOMIC DNA]</scope>
    <source>
        <strain evidence="15 16">18_TX</strain>
    </source>
</reference>
<dbReference type="PRINTS" id="PR00260">
    <property type="entry name" value="CHEMTRNSDUCR"/>
</dbReference>
<dbReference type="GO" id="GO:0052131">
    <property type="term" value="P:positive aerotaxis"/>
    <property type="evidence" value="ECO:0007669"/>
    <property type="project" value="UniProtKB-ARBA"/>
</dbReference>
<evidence type="ECO:0000256" key="6">
    <source>
        <dbReference type="ARBA" id="ARBA00022692"/>
    </source>
</evidence>
<dbReference type="PROSITE" id="PS50111">
    <property type="entry name" value="CHEMOTAXIS_TRANSDUC_2"/>
    <property type="match status" value="1"/>
</dbReference>
<dbReference type="Gene3D" id="3.30.450.20">
    <property type="entry name" value="PAS domain"/>
    <property type="match status" value="1"/>
</dbReference>
<evidence type="ECO:0000256" key="7">
    <source>
        <dbReference type="ARBA" id="ARBA00022989"/>
    </source>
</evidence>
<evidence type="ECO:0000256" key="9">
    <source>
        <dbReference type="ARBA" id="ARBA00023224"/>
    </source>
</evidence>
<dbReference type="SUPFAM" id="SSF58104">
    <property type="entry name" value="Methyl-accepting chemotaxis protein (MCP) signaling domain"/>
    <property type="match status" value="1"/>
</dbReference>
<feature type="domain" description="Methyl-accepting transducer" evidence="13">
    <location>
        <begin position="251"/>
        <end position="487"/>
    </location>
</feature>
<evidence type="ECO:0000256" key="4">
    <source>
        <dbReference type="ARBA" id="ARBA00022500"/>
    </source>
</evidence>
<dbReference type="InterPro" id="IPR004090">
    <property type="entry name" value="Chemotax_Me-accpt_rcpt"/>
</dbReference>
<sequence length="528" mass="58255">MLMRKQARVTGVEQIFSDQANILSTTDTKGRITYVNRDFIDISGFSSEELIGHGHNIVRHPDMPKQAFKQLWNNLKQEKPWMGMVKNRCKNGDHYWVDAYVTPIKTDGKVNEYQSVRRKAKPEFIKRAEQVYQALNQQRPCRKIKNALSTRWQLLLNIVLPYLLPAASLVVSPSLFIFSLCVALAVIISMVLVTLTWAPYQQAVDKARRVTDDPVARYVYTGKNNDAGALLVAMKKLESENSALIGRIHDTSLKLSDSASSLSSAVMQSEAGTDSQLQQTESVMTAVTQMREGVDEVANSTRETAAATRDGLATAQQGKQLIGQTEQSISQLSTQLQEASQVISTVSQRSTDIEKILDVILSIAEQTNLLALNAAIEAARAGESGRGFAVVADEVRSLANRTQQSTEDIREVIEQLQQSVQQAVSVMQQGESMAQGSSESSQQAAQYLNDIVASIECVAALSEQVVSAVEQQQQACESVQYSITGIRTNAQENQQAVQLSRQVSHRTVDVANQLDKLTVQFWEAHHAA</sequence>
<keyword evidence="6 12" id="KW-0812">Transmembrane</keyword>
<dbReference type="AlphaFoldDB" id="A0A4V3CQ11"/>
<dbReference type="GO" id="GO:0004888">
    <property type="term" value="F:transmembrane signaling receptor activity"/>
    <property type="evidence" value="ECO:0007669"/>
    <property type="project" value="InterPro"/>
</dbReference>
<evidence type="ECO:0000256" key="5">
    <source>
        <dbReference type="ARBA" id="ARBA00022519"/>
    </source>
</evidence>
<dbReference type="InterPro" id="IPR000014">
    <property type="entry name" value="PAS"/>
</dbReference>
<dbReference type="Gene3D" id="1.10.287.950">
    <property type="entry name" value="Methyl-accepting chemotaxis protein"/>
    <property type="match status" value="1"/>
</dbReference>
<dbReference type="EMBL" id="SNXI01000002">
    <property type="protein sequence ID" value="TDP40190.1"/>
    <property type="molecule type" value="Genomic_DNA"/>
</dbReference>
<dbReference type="SMART" id="SM00086">
    <property type="entry name" value="PAC"/>
    <property type="match status" value="1"/>
</dbReference>
<keyword evidence="7 12" id="KW-1133">Transmembrane helix</keyword>
<feature type="transmembrane region" description="Helical" evidence="12">
    <location>
        <begin position="152"/>
        <end position="171"/>
    </location>
</feature>
<evidence type="ECO:0000313" key="15">
    <source>
        <dbReference type="EMBL" id="TDP40190.1"/>
    </source>
</evidence>
<dbReference type="InterPro" id="IPR013655">
    <property type="entry name" value="PAS_fold_3"/>
</dbReference>
<dbReference type="PANTHER" id="PTHR32089">
    <property type="entry name" value="METHYL-ACCEPTING CHEMOTAXIS PROTEIN MCPB"/>
    <property type="match status" value="1"/>
</dbReference>
<dbReference type="InterPro" id="IPR035965">
    <property type="entry name" value="PAS-like_dom_sf"/>
</dbReference>
<keyword evidence="5" id="KW-0997">Cell inner membrane</keyword>
<evidence type="ECO:0000256" key="8">
    <source>
        <dbReference type="ARBA" id="ARBA00023136"/>
    </source>
</evidence>
<feature type="domain" description="PAS" evidence="14">
    <location>
        <begin position="8"/>
        <end position="78"/>
    </location>
</feature>
<dbReference type="InterPro" id="IPR001610">
    <property type="entry name" value="PAC"/>
</dbReference>
<evidence type="ECO:0000256" key="12">
    <source>
        <dbReference type="SAM" id="Phobius"/>
    </source>
</evidence>
<evidence type="ECO:0000256" key="1">
    <source>
        <dbReference type="ARBA" id="ARBA00004429"/>
    </source>
</evidence>
<comment type="caution">
    <text evidence="15">The sequence shown here is derived from an EMBL/GenBank/DDBJ whole genome shotgun (WGS) entry which is preliminary data.</text>
</comment>
<name>A0A4V3CQ11_9GAMM</name>
<dbReference type="GO" id="GO:0007165">
    <property type="term" value="P:signal transduction"/>
    <property type="evidence" value="ECO:0007669"/>
    <property type="project" value="UniProtKB-KW"/>
</dbReference>
<keyword evidence="9 11" id="KW-0807">Transducer</keyword>
<keyword evidence="3" id="KW-0488">Methylation</keyword>
<evidence type="ECO:0000256" key="10">
    <source>
        <dbReference type="ARBA" id="ARBA00029447"/>
    </source>
</evidence>
<dbReference type="CDD" id="cd11386">
    <property type="entry name" value="MCP_signal"/>
    <property type="match status" value="1"/>
</dbReference>
<keyword evidence="4" id="KW-0145">Chemotaxis</keyword>
<keyword evidence="2" id="KW-1003">Cell membrane</keyword>
<dbReference type="Pfam" id="PF08447">
    <property type="entry name" value="PAS_3"/>
    <property type="match status" value="1"/>
</dbReference>